<dbReference type="PANTHER" id="PTHR32060">
    <property type="entry name" value="TAIL-SPECIFIC PROTEASE"/>
    <property type="match status" value="1"/>
</dbReference>
<dbReference type="GO" id="GO:0006508">
    <property type="term" value="P:proteolysis"/>
    <property type="evidence" value="ECO:0007669"/>
    <property type="project" value="UniProtKB-KW"/>
</dbReference>
<proteinExistence type="inferred from homology"/>
<evidence type="ECO:0000256" key="2">
    <source>
        <dbReference type="ARBA" id="ARBA00022670"/>
    </source>
</evidence>
<dbReference type="GO" id="GO:0008236">
    <property type="term" value="F:serine-type peptidase activity"/>
    <property type="evidence" value="ECO:0007669"/>
    <property type="project" value="UniProtKB-KW"/>
</dbReference>
<dbReference type="Pfam" id="PF17804">
    <property type="entry name" value="TSP_NTD"/>
    <property type="match status" value="1"/>
</dbReference>
<evidence type="ECO:0000256" key="3">
    <source>
        <dbReference type="ARBA" id="ARBA00022801"/>
    </source>
</evidence>
<dbReference type="InterPro" id="IPR029045">
    <property type="entry name" value="ClpP/crotonase-like_dom_sf"/>
</dbReference>
<dbReference type="InterPro" id="IPR005151">
    <property type="entry name" value="Tail-specific_protease"/>
</dbReference>
<dbReference type="GO" id="GO:0030288">
    <property type="term" value="C:outer membrane-bounded periplasmic space"/>
    <property type="evidence" value="ECO:0007669"/>
    <property type="project" value="TreeGrafter"/>
</dbReference>
<dbReference type="PROSITE" id="PS50106">
    <property type="entry name" value="PDZ"/>
    <property type="match status" value="1"/>
</dbReference>
<evidence type="ECO:0000259" key="5">
    <source>
        <dbReference type="PROSITE" id="PS50106"/>
    </source>
</evidence>
<name>A0A381NWE9_9ZZZZ</name>
<protein>
    <recommendedName>
        <fullName evidence="5">PDZ domain-containing protein</fullName>
    </recommendedName>
</protein>
<dbReference type="Pfam" id="PF00595">
    <property type="entry name" value="PDZ"/>
    <property type="match status" value="1"/>
</dbReference>
<evidence type="ECO:0000256" key="1">
    <source>
        <dbReference type="ARBA" id="ARBA00009179"/>
    </source>
</evidence>
<sequence length="665" mass="77464">MNFNSKEVIQADSILFPEIKHREQTKLINQLLTRYHYKKVSFDDSLSVEILNNYIKSLDPNREYFYGADIKYFDQYKYEIDNYIYNGYLEPIYEIFAVYNERVRDRIDYVFDLLSKEPDFTIDEEFLYDRKDGEWFSTEVALNDHWRKKIKYSMLNMKILGKSWKDNQETLDKRYKRFQKTVSQFNNEDVFEIFINSYTELYDPHTNYFSPVNADRFEIVMSKSFEGIGARLQQDIEYTTIYEVMPGGPAYRSGKLEKGDKIIGVSQGDEGVFEDIIGWRLDDVVSKIKGPKGSVVRLLVMKRESEFDDYPDTLSLERDVVDVVDEDATFDVVPFNSQNKIYNFGIIKIPSFYINFDDAQKGILDYKSVTRDVKKCIDSLRDKSVDGIIIDLRNNGGGSLQEAIDLTGLFIETGPVVQIKSANGRIDVEKDFDKNIYYDGPLLLLNNSFTASSSEIFSGAVQDYKRGLVVGESTFGKGTVQNLLGLDRFFPKSDEKFGQLKLTLAKYYRVSGGSTQKVGVIPHVEFPNIYDRSIYTENSRENALKWDKIREISFDEKEFVSQKLVDHLKIKFNKDLNSDSTFINYMSYVSKIKENRNRLLVTLNYDKRLQEKKNNDLKNTSLDTSVKITEIFPIEEKNLMDKIKNDLYLRESLKLFAEMLGFKES</sequence>
<dbReference type="AlphaFoldDB" id="A0A381NWE9"/>
<dbReference type="NCBIfam" id="TIGR00225">
    <property type="entry name" value="prc"/>
    <property type="match status" value="1"/>
</dbReference>
<dbReference type="InterPro" id="IPR036034">
    <property type="entry name" value="PDZ_sf"/>
</dbReference>
<reference evidence="6" key="1">
    <citation type="submission" date="2018-05" db="EMBL/GenBank/DDBJ databases">
        <authorList>
            <person name="Lanie J.A."/>
            <person name="Ng W.-L."/>
            <person name="Kazmierczak K.M."/>
            <person name="Andrzejewski T.M."/>
            <person name="Davidsen T.M."/>
            <person name="Wayne K.J."/>
            <person name="Tettelin H."/>
            <person name="Glass J.I."/>
            <person name="Rusch D."/>
            <person name="Podicherti R."/>
            <person name="Tsui H.-C.T."/>
            <person name="Winkler M.E."/>
        </authorList>
    </citation>
    <scope>NUCLEOTIDE SEQUENCE</scope>
</reference>
<feature type="domain" description="PDZ" evidence="5">
    <location>
        <begin position="218"/>
        <end position="303"/>
    </location>
</feature>
<dbReference type="CDD" id="cd07560">
    <property type="entry name" value="Peptidase_S41_CPP"/>
    <property type="match status" value="1"/>
</dbReference>
<dbReference type="SUPFAM" id="SSF50156">
    <property type="entry name" value="PDZ domain-like"/>
    <property type="match status" value="1"/>
</dbReference>
<dbReference type="PANTHER" id="PTHR32060:SF22">
    <property type="entry name" value="CARBOXYL-TERMINAL-PROCESSING PEPTIDASE 3, CHLOROPLASTIC"/>
    <property type="match status" value="1"/>
</dbReference>
<evidence type="ECO:0000313" key="6">
    <source>
        <dbReference type="EMBL" id="SUZ58945.1"/>
    </source>
</evidence>
<dbReference type="GO" id="GO:0004175">
    <property type="term" value="F:endopeptidase activity"/>
    <property type="evidence" value="ECO:0007669"/>
    <property type="project" value="TreeGrafter"/>
</dbReference>
<dbReference type="SMART" id="SM00245">
    <property type="entry name" value="TSPc"/>
    <property type="match status" value="1"/>
</dbReference>
<keyword evidence="3" id="KW-0378">Hydrolase</keyword>
<comment type="similarity">
    <text evidence="1">Belongs to the peptidase S41A family.</text>
</comment>
<evidence type="ECO:0000256" key="4">
    <source>
        <dbReference type="ARBA" id="ARBA00022825"/>
    </source>
</evidence>
<keyword evidence="4" id="KW-0720">Serine protease</keyword>
<dbReference type="InterPro" id="IPR004447">
    <property type="entry name" value="Peptidase_S41A"/>
</dbReference>
<dbReference type="GO" id="GO:0007165">
    <property type="term" value="P:signal transduction"/>
    <property type="evidence" value="ECO:0007669"/>
    <property type="project" value="TreeGrafter"/>
</dbReference>
<dbReference type="FunFam" id="3.90.226.10:FF:000090">
    <property type="entry name" value="Tail-specific protease"/>
    <property type="match status" value="1"/>
</dbReference>
<dbReference type="CDD" id="cd06782">
    <property type="entry name" value="cpPDZ_CPP-like"/>
    <property type="match status" value="1"/>
</dbReference>
<gene>
    <name evidence="6" type="ORF">METZ01_LOCUS11799</name>
</gene>
<dbReference type="InterPro" id="IPR020992">
    <property type="entry name" value="Tail_Prtase_C"/>
</dbReference>
<dbReference type="Gene3D" id="2.30.42.10">
    <property type="match status" value="1"/>
</dbReference>
<dbReference type="SUPFAM" id="SSF52096">
    <property type="entry name" value="ClpP/crotonase"/>
    <property type="match status" value="1"/>
</dbReference>
<dbReference type="EMBL" id="UINC01000653">
    <property type="protein sequence ID" value="SUZ58945.1"/>
    <property type="molecule type" value="Genomic_DNA"/>
</dbReference>
<dbReference type="InterPro" id="IPR001478">
    <property type="entry name" value="PDZ"/>
</dbReference>
<organism evidence="6">
    <name type="scientific">marine metagenome</name>
    <dbReference type="NCBI Taxonomy" id="408172"/>
    <lineage>
        <taxon>unclassified sequences</taxon>
        <taxon>metagenomes</taxon>
        <taxon>ecological metagenomes</taxon>
    </lineage>
</organism>
<keyword evidence="2" id="KW-0645">Protease</keyword>
<dbReference type="Pfam" id="PF11818">
    <property type="entry name" value="DUF3340"/>
    <property type="match status" value="1"/>
</dbReference>
<dbReference type="InterPro" id="IPR040573">
    <property type="entry name" value="TSP_N"/>
</dbReference>
<dbReference type="Gene3D" id="3.90.226.10">
    <property type="entry name" value="2-enoyl-CoA Hydratase, Chain A, domain 1"/>
    <property type="match status" value="1"/>
</dbReference>
<dbReference type="Pfam" id="PF03572">
    <property type="entry name" value="Peptidase_S41"/>
    <property type="match status" value="1"/>
</dbReference>
<accession>A0A381NWE9</accession>
<dbReference type="SMART" id="SM00228">
    <property type="entry name" value="PDZ"/>
    <property type="match status" value="1"/>
</dbReference>